<reference evidence="5" key="1">
    <citation type="submission" date="2016-10" db="EMBL/GenBank/DDBJ databases">
        <authorList>
            <person name="Varghese N."/>
            <person name="Submissions S."/>
        </authorList>
    </citation>
    <scope>NUCLEOTIDE SEQUENCE [LARGE SCALE GENOMIC DNA]</scope>
    <source>
        <strain evidence="5">CGMCC 1.8895</strain>
    </source>
</reference>
<organism evidence="4 5">
    <name type="scientific">Lacicoccus qingdaonensis</name>
    <dbReference type="NCBI Taxonomy" id="576118"/>
    <lineage>
        <taxon>Bacteria</taxon>
        <taxon>Bacillati</taxon>
        <taxon>Bacillota</taxon>
        <taxon>Bacilli</taxon>
        <taxon>Bacillales</taxon>
        <taxon>Salinicoccaceae</taxon>
        <taxon>Lacicoccus</taxon>
    </lineage>
</organism>
<dbReference type="EMBL" id="FNFY01000001">
    <property type="protein sequence ID" value="SDK27631.1"/>
    <property type="molecule type" value="Genomic_DNA"/>
</dbReference>
<dbReference type="Pfam" id="PF03109">
    <property type="entry name" value="ABC1"/>
    <property type="match status" value="1"/>
</dbReference>
<protein>
    <submittedName>
        <fullName evidence="4">2-octaprenylphenol hydroxylase</fullName>
    </submittedName>
</protein>
<comment type="similarity">
    <text evidence="1">Belongs to the protein kinase superfamily. ADCK protein kinase family.</text>
</comment>
<evidence type="ECO:0000313" key="4">
    <source>
        <dbReference type="EMBL" id="SDK27631.1"/>
    </source>
</evidence>
<gene>
    <name evidence="4" type="ORF">SAMN05216216_101300</name>
</gene>
<sequence length="560" mass="63563">MIIKKRIEYINRYREIASNFSSAGFGFLVEELGLDELLSLPKRIILRQAKSDEEKSRGERIRIFIEEMGTTFIKLGQIASTRPDLIPKDIIDELEKLQSNVPPFAFEDVKKVIEESLDVKTEDVFFSIEETPIGSASTGQVHKAVTADGLTVAVKVQRPNIEKRVRTDLEILHHLATLAEQRMEWARQYHLTDMIEEFSEAILDELDYTIEANNADKIRKQFERDSKIKIPEMIRELSTKNVLVMEYIDGIPISHHEELEAHGYSREVLAERLSNALFHQVIVEGFFHGDPHPGNVSVLEDETIAFMDFGMVGRLSQDMKYNFGTLLIGMMRKDASGVVKAIVKMGVVPAGVEMNVLNRDAEKLRDKYYDIPLSHLNIGEAVQDIFHIANKHRIGLPQDFTILGKSLITLESVVSSLDPEFSIMDIAEPFGRILVKEKYDPRNMASRAYNNLQDVGDTAVDVSNNLKIFSESLREKKVPVQLSLRRFEELFRRMDRIGNRLSFSIVLLSFSIIMVGLIVGAAIAGQTTVIWQIPAIEIGFVLAVFLFLGLLYSIFRSGRF</sequence>
<name>A0A1G9AK21_9BACL</name>
<dbReference type="STRING" id="576118.SAMN05216216_101300"/>
<accession>A0A1G9AK21</accession>
<dbReference type="GO" id="GO:0004672">
    <property type="term" value="F:protein kinase activity"/>
    <property type="evidence" value="ECO:0007669"/>
    <property type="project" value="InterPro"/>
</dbReference>
<dbReference type="CDD" id="cd05121">
    <property type="entry name" value="ABC1_ADCK3-like"/>
    <property type="match status" value="1"/>
</dbReference>
<feature type="transmembrane region" description="Helical" evidence="2">
    <location>
        <begin position="501"/>
        <end position="523"/>
    </location>
</feature>
<keyword evidence="2" id="KW-1133">Transmembrane helix</keyword>
<feature type="domain" description="Protein kinase" evidence="3">
    <location>
        <begin position="127"/>
        <end position="491"/>
    </location>
</feature>
<proteinExistence type="inferred from homology"/>
<dbReference type="SUPFAM" id="SSF56112">
    <property type="entry name" value="Protein kinase-like (PK-like)"/>
    <property type="match status" value="1"/>
</dbReference>
<dbReference type="GO" id="GO:0005524">
    <property type="term" value="F:ATP binding"/>
    <property type="evidence" value="ECO:0007669"/>
    <property type="project" value="InterPro"/>
</dbReference>
<evidence type="ECO:0000313" key="5">
    <source>
        <dbReference type="Proteomes" id="UP000199008"/>
    </source>
</evidence>
<dbReference type="InterPro" id="IPR011009">
    <property type="entry name" value="Kinase-like_dom_sf"/>
</dbReference>
<dbReference type="Proteomes" id="UP000199008">
    <property type="component" value="Unassembled WGS sequence"/>
</dbReference>
<dbReference type="OrthoDB" id="9795390at2"/>
<keyword evidence="5" id="KW-1185">Reference proteome</keyword>
<keyword evidence="2" id="KW-0472">Membrane</keyword>
<dbReference type="InterPro" id="IPR000719">
    <property type="entry name" value="Prot_kinase_dom"/>
</dbReference>
<dbReference type="AlphaFoldDB" id="A0A1G9AK21"/>
<dbReference type="InterPro" id="IPR050154">
    <property type="entry name" value="UbiB_kinase"/>
</dbReference>
<evidence type="ECO:0000256" key="2">
    <source>
        <dbReference type="SAM" id="Phobius"/>
    </source>
</evidence>
<keyword evidence="2" id="KW-0812">Transmembrane</keyword>
<dbReference type="RefSeq" id="WP_092983938.1">
    <property type="nucleotide sequence ID" value="NZ_FNFY01000001.1"/>
</dbReference>
<dbReference type="PROSITE" id="PS50011">
    <property type="entry name" value="PROTEIN_KINASE_DOM"/>
    <property type="match status" value="1"/>
</dbReference>
<evidence type="ECO:0000259" key="3">
    <source>
        <dbReference type="PROSITE" id="PS50011"/>
    </source>
</evidence>
<feature type="transmembrane region" description="Helical" evidence="2">
    <location>
        <begin position="529"/>
        <end position="555"/>
    </location>
</feature>
<dbReference type="InterPro" id="IPR004147">
    <property type="entry name" value="ABC1_dom"/>
</dbReference>
<dbReference type="PANTHER" id="PTHR10566:SF113">
    <property type="entry name" value="PROTEIN ACTIVITY OF BC1 COMPLEX KINASE 7, CHLOROPLASTIC"/>
    <property type="match status" value="1"/>
</dbReference>
<dbReference type="PANTHER" id="PTHR10566">
    <property type="entry name" value="CHAPERONE-ACTIVITY OF BC1 COMPLEX CABC1 -RELATED"/>
    <property type="match status" value="1"/>
</dbReference>
<evidence type="ECO:0000256" key="1">
    <source>
        <dbReference type="ARBA" id="ARBA00009670"/>
    </source>
</evidence>